<dbReference type="SUPFAM" id="SSF51430">
    <property type="entry name" value="NAD(P)-linked oxidoreductase"/>
    <property type="match status" value="1"/>
</dbReference>
<evidence type="ECO:0000256" key="1">
    <source>
        <dbReference type="ARBA" id="ARBA00007905"/>
    </source>
</evidence>
<evidence type="ECO:0000256" key="3">
    <source>
        <dbReference type="ARBA" id="ARBA00023002"/>
    </source>
</evidence>
<dbReference type="InterPro" id="IPR018170">
    <property type="entry name" value="Aldo/ket_reductase_CS"/>
</dbReference>
<proteinExistence type="inferred from homology"/>
<reference evidence="6" key="1">
    <citation type="journal article" date="2019" name="Int. J. Syst. Evol. Microbiol.">
        <title>The Global Catalogue of Microorganisms (GCM) 10K type strain sequencing project: providing services to taxonomists for standard genome sequencing and annotation.</title>
        <authorList>
            <consortium name="The Broad Institute Genomics Platform"/>
            <consortium name="The Broad Institute Genome Sequencing Center for Infectious Disease"/>
            <person name="Wu L."/>
            <person name="Ma J."/>
        </authorList>
    </citation>
    <scope>NUCLEOTIDE SEQUENCE [LARGE SCALE GENOMIC DNA]</scope>
    <source>
        <strain evidence="6">KCTC 12907</strain>
    </source>
</reference>
<accession>A0ABW2F4R2</accession>
<dbReference type="PRINTS" id="PR00069">
    <property type="entry name" value="ALDKETRDTASE"/>
</dbReference>
<keyword evidence="2" id="KW-0521">NADP</keyword>
<feature type="domain" description="NADP-dependent oxidoreductase" evidence="4">
    <location>
        <begin position="56"/>
        <end position="305"/>
    </location>
</feature>
<dbReference type="PROSITE" id="PS00062">
    <property type="entry name" value="ALDOKETO_REDUCTASE_2"/>
    <property type="match status" value="1"/>
</dbReference>
<name>A0ABW2F4R2_9BACL</name>
<dbReference type="PANTHER" id="PTHR43827">
    <property type="entry name" value="2,5-DIKETO-D-GLUCONIC ACID REDUCTASE"/>
    <property type="match status" value="1"/>
</dbReference>
<dbReference type="PROSITE" id="PS00798">
    <property type="entry name" value="ALDOKETO_REDUCTASE_1"/>
    <property type="match status" value="1"/>
</dbReference>
<dbReference type="Proteomes" id="UP001596378">
    <property type="component" value="Unassembled WGS sequence"/>
</dbReference>
<comment type="caution">
    <text evidence="5">The sequence shown here is derived from an EMBL/GenBank/DDBJ whole genome shotgun (WGS) entry which is preliminary data.</text>
</comment>
<dbReference type="EMBL" id="JBHTAI010000002">
    <property type="protein sequence ID" value="MFC7147776.1"/>
    <property type="molecule type" value="Genomic_DNA"/>
</dbReference>
<dbReference type="InterPro" id="IPR023210">
    <property type="entry name" value="NADP_OxRdtase_dom"/>
</dbReference>
<dbReference type="InterPro" id="IPR020471">
    <property type="entry name" value="AKR"/>
</dbReference>
<dbReference type="PANTHER" id="PTHR43827:SF3">
    <property type="entry name" value="NADP-DEPENDENT OXIDOREDUCTASE DOMAIN-CONTAINING PROTEIN"/>
    <property type="match status" value="1"/>
</dbReference>
<dbReference type="CDD" id="cd19071">
    <property type="entry name" value="AKR_AKR1-5-like"/>
    <property type="match status" value="1"/>
</dbReference>
<keyword evidence="6" id="KW-1185">Reference proteome</keyword>
<comment type="similarity">
    <text evidence="1">Belongs to the aldo/keto reductase family.</text>
</comment>
<dbReference type="Pfam" id="PF00248">
    <property type="entry name" value="Aldo_ket_red"/>
    <property type="match status" value="1"/>
</dbReference>
<organism evidence="5 6">
    <name type="scientific">Cohnella cellulosilytica</name>
    <dbReference type="NCBI Taxonomy" id="986710"/>
    <lineage>
        <taxon>Bacteria</taxon>
        <taxon>Bacillati</taxon>
        <taxon>Bacillota</taxon>
        <taxon>Bacilli</taxon>
        <taxon>Bacillales</taxon>
        <taxon>Paenibacillaceae</taxon>
        <taxon>Cohnella</taxon>
    </lineage>
</organism>
<gene>
    <name evidence="5" type="ORF">ACFQMJ_04425</name>
</gene>
<evidence type="ECO:0000313" key="5">
    <source>
        <dbReference type="EMBL" id="MFC7147776.1"/>
    </source>
</evidence>
<dbReference type="InterPro" id="IPR036812">
    <property type="entry name" value="NAD(P)_OxRdtase_dom_sf"/>
</dbReference>
<sequence length="328" mass="36806">MKKWHFWKNRMFHTESLVIFDIILGRGTSELTSCKGEKNMFTETYRLSNGVVIPALGLGTWLLDDGQAEQAVRDAVSIGYRHIDTAQAYGNETGVGKGIRSCGVPREELFITTKIAAEAKDYDAVTQSIDASLAKLGLDYIDLLIIHSPQPWNEFREEKRYFAENKKVWKAMEAAYQSGKVKAIGLSNFLRDDIENIVASCEIKPMVNQILAHVSNTPLELIEFCQKYDILVEAYSPIAHGAILDHAEVKAIADKYGVSAAQLSLRYDIQLGLVVIPKTANPDHMRMNAELDFVIGDTDMETLKNVEVIQNYGEHNFFPVFGEKNKVN</sequence>
<protein>
    <submittedName>
        <fullName evidence="5">Aldo/keto reductase</fullName>
    </submittedName>
</protein>
<evidence type="ECO:0000256" key="2">
    <source>
        <dbReference type="ARBA" id="ARBA00022857"/>
    </source>
</evidence>
<evidence type="ECO:0000259" key="4">
    <source>
        <dbReference type="Pfam" id="PF00248"/>
    </source>
</evidence>
<keyword evidence="3" id="KW-0560">Oxidoreductase</keyword>
<evidence type="ECO:0000313" key="6">
    <source>
        <dbReference type="Proteomes" id="UP001596378"/>
    </source>
</evidence>
<dbReference type="Gene3D" id="3.20.20.100">
    <property type="entry name" value="NADP-dependent oxidoreductase domain"/>
    <property type="match status" value="1"/>
</dbReference>
<dbReference type="PIRSF" id="PIRSF000097">
    <property type="entry name" value="AKR"/>
    <property type="match status" value="1"/>
</dbReference>